<dbReference type="PRINTS" id="PR00237">
    <property type="entry name" value="GPCRRHODOPSN"/>
</dbReference>
<keyword evidence="5 10" id="KW-0297">G-protein coupled receptor</keyword>
<keyword evidence="4 11" id="KW-1133">Transmembrane helix</keyword>
<dbReference type="GO" id="GO:0004930">
    <property type="term" value="F:G protein-coupled receptor activity"/>
    <property type="evidence" value="ECO:0007669"/>
    <property type="project" value="UniProtKB-KW"/>
</dbReference>
<dbReference type="PANTHER" id="PTHR24232">
    <property type="entry name" value="G-PROTEIN COUPLED RECEPTOR"/>
    <property type="match status" value="1"/>
</dbReference>
<feature type="transmembrane region" description="Helical" evidence="11">
    <location>
        <begin position="237"/>
        <end position="262"/>
    </location>
</feature>
<accession>A0AAD7WB93</accession>
<feature type="transmembrane region" description="Helical" evidence="11">
    <location>
        <begin position="40"/>
        <end position="61"/>
    </location>
</feature>
<keyword evidence="7 10" id="KW-0675">Receptor</keyword>
<evidence type="ECO:0000256" key="1">
    <source>
        <dbReference type="ARBA" id="ARBA00004651"/>
    </source>
</evidence>
<dbReference type="CDD" id="cd15165">
    <property type="entry name" value="7tmA_GPR55-like"/>
    <property type="match status" value="1"/>
</dbReference>
<keyword evidence="9 10" id="KW-0807">Transducer</keyword>
<gene>
    <name evidence="13" type="ORF">AAFF_G00118310</name>
</gene>
<dbReference type="PANTHER" id="PTHR24232:SF56">
    <property type="entry name" value="G-PROTEIN COUPLED RECEPTOR 55"/>
    <property type="match status" value="1"/>
</dbReference>
<evidence type="ECO:0000256" key="9">
    <source>
        <dbReference type="ARBA" id="ARBA00023224"/>
    </source>
</evidence>
<keyword evidence="14" id="KW-1185">Reference proteome</keyword>
<evidence type="ECO:0000256" key="6">
    <source>
        <dbReference type="ARBA" id="ARBA00023136"/>
    </source>
</evidence>
<dbReference type="GO" id="GO:0007200">
    <property type="term" value="P:phospholipase C-activating G protein-coupled receptor signaling pathway"/>
    <property type="evidence" value="ECO:0007669"/>
    <property type="project" value="TreeGrafter"/>
</dbReference>
<evidence type="ECO:0000256" key="8">
    <source>
        <dbReference type="ARBA" id="ARBA00023180"/>
    </source>
</evidence>
<dbReference type="FunFam" id="1.20.1070.10:FF:000142">
    <property type="entry name" value="G protein-coupled receptor 55"/>
    <property type="match status" value="1"/>
</dbReference>
<dbReference type="Proteomes" id="UP001221898">
    <property type="component" value="Unassembled WGS sequence"/>
</dbReference>
<name>A0AAD7WB93_9TELE</name>
<comment type="caution">
    <text evidence="13">The sequence shown here is derived from an EMBL/GenBank/DDBJ whole genome shotgun (WGS) entry which is preliminary data.</text>
</comment>
<feature type="domain" description="G-protein coupled receptors family 1 profile" evidence="12">
    <location>
        <begin position="53"/>
        <end position="298"/>
    </location>
</feature>
<evidence type="ECO:0000256" key="10">
    <source>
        <dbReference type="RuleBase" id="RU000688"/>
    </source>
</evidence>
<protein>
    <recommendedName>
        <fullName evidence="12">G-protein coupled receptors family 1 profile domain-containing protein</fullName>
    </recommendedName>
</protein>
<evidence type="ECO:0000259" key="12">
    <source>
        <dbReference type="PROSITE" id="PS50262"/>
    </source>
</evidence>
<dbReference type="Pfam" id="PF00001">
    <property type="entry name" value="7tm_1"/>
    <property type="match status" value="1"/>
</dbReference>
<dbReference type="AlphaFoldDB" id="A0AAD7WB93"/>
<evidence type="ECO:0000256" key="7">
    <source>
        <dbReference type="ARBA" id="ARBA00023170"/>
    </source>
</evidence>
<evidence type="ECO:0000256" key="2">
    <source>
        <dbReference type="ARBA" id="ARBA00022475"/>
    </source>
</evidence>
<keyword evidence="6 11" id="KW-0472">Membrane</keyword>
<dbReference type="GO" id="GO:0035025">
    <property type="term" value="P:positive regulation of Rho protein signal transduction"/>
    <property type="evidence" value="ECO:0007669"/>
    <property type="project" value="TreeGrafter"/>
</dbReference>
<evidence type="ECO:0000313" key="13">
    <source>
        <dbReference type="EMBL" id="KAJ8389594.1"/>
    </source>
</evidence>
<organism evidence="13 14">
    <name type="scientific">Aldrovandia affinis</name>
    <dbReference type="NCBI Taxonomy" id="143900"/>
    <lineage>
        <taxon>Eukaryota</taxon>
        <taxon>Metazoa</taxon>
        <taxon>Chordata</taxon>
        <taxon>Craniata</taxon>
        <taxon>Vertebrata</taxon>
        <taxon>Euteleostomi</taxon>
        <taxon>Actinopterygii</taxon>
        <taxon>Neopterygii</taxon>
        <taxon>Teleostei</taxon>
        <taxon>Notacanthiformes</taxon>
        <taxon>Halosauridae</taxon>
        <taxon>Aldrovandia</taxon>
    </lineage>
</organism>
<dbReference type="InterPro" id="IPR017452">
    <property type="entry name" value="GPCR_Rhodpsn_7TM"/>
</dbReference>
<comment type="similarity">
    <text evidence="10">Belongs to the G-protein coupled receptor 1 family.</text>
</comment>
<keyword evidence="3 10" id="KW-0812">Transmembrane</keyword>
<dbReference type="PROSITE" id="PS00237">
    <property type="entry name" value="G_PROTEIN_RECEP_F1_1"/>
    <property type="match status" value="1"/>
</dbReference>
<reference evidence="13" key="1">
    <citation type="journal article" date="2023" name="Science">
        <title>Genome structures resolve the early diversification of teleost fishes.</title>
        <authorList>
            <person name="Parey E."/>
            <person name="Louis A."/>
            <person name="Montfort J."/>
            <person name="Bouchez O."/>
            <person name="Roques C."/>
            <person name="Iampietro C."/>
            <person name="Lluch J."/>
            <person name="Castinel A."/>
            <person name="Donnadieu C."/>
            <person name="Desvignes T."/>
            <person name="Floi Bucao C."/>
            <person name="Jouanno E."/>
            <person name="Wen M."/>
            <person name="Mejri S."/>
            <person name="Dirks R."/>
            <person name="Jansen H."/>
            <person name="Henkel C."/>
            <person name="Chen W.J."/>
            <person name="Zahm M."/>
            <person name="Cabau C."/>
            <person name="Klopp C."/>
            <person name="Thompson A.W."/>
            <person name="Robinson-Rechavi M."/>
            <person name="Braasch I."/>
            <person name="Lecointre G."/>
            <person name="Bobe J."/>
            <person name="Postlethwait J.H."/>
            <person name="Berthelot C."/>
            <person name="Roest Crollius H."/>
            <person name="Guiguen Y."/>
        </authorList>
    </citation>
    <scope>NUCLEOTIDE SEQUENCE</scope>
    <source>
        <strain evidence="13">NC1722</strain>
    </source>
</reference>
<keyword evidence="8" id="KW-0325">Glycoprotein</keyword>
<evidence type="ECO:0000256" key="4">
    <source>
        <dbReference type="ARBA" id="ARBA00022989"/>
    </source>
</evidence>
<evidence type="ECO:0000256" key="5">
    <source>
        <dbReference type="ARBA" id="ARBA00023040"/>
    </source>
</evidence>
<feature type="transmembrane region" description="Helical" evidence="11">
    <location>
        <begin position="150"/>
        <end position="170"/>
    </location>
</feature>
<dbReference type="SUPFAM" id="SSF81321">
    <property type="entry name" value="Family A G protein-coupled receptor-like"/>
    <property type="match status" value="1"/>
</dbReference>
<dbReference type="PROSITE" id="PS50262">
    <property type="entry name" value="G_PROTEIN_RECEP_F1_2"/>
    <property type="match status" value="1"/>
</dbReference>
<sequence>MRILSATRWTDESFDWGTLSIMMTKCNLTDVDNLMDSLRMVIYIPIFVFGVILNTMALVVFCVQLKKWTESTIYMTNLALMDQLLLFSLPFKMYSSDWAAENRVICSFLESLYFVSVYGSIYTITCISVDRYIGVSHPFHAKLLRSPRKALIVCVAIWALVFGASAPVYSFHPGNQGDFRCFHGFSDKGWHTTLIVCLEVFGFLLPALVLVTCSVRVIHTLHQSQQSSPKNQACIRIIYSGLVAFLVPFTPSHLAILLQFFVRQGTITDCSLRANISMFVQLAMSLANVTCCLDALCYYFIAKEVRTSGGNFRRSFRRHRTITITSEV</sequence>
<proteinExistence type="inferred from homology"/>
<dbReference type="InterPro" id="IPR000276">
    <property type="entry name" value="GPCR_Rhodpsn"/>
</dbReference>
<evidence type="ECO:0000256" key="3">
    <source>
        <dbReference type="ARBA" id="ARBA00022692"/>
    </source>
</evidence>
<keyword evidence="2" id="KW-1003">Cell membrane</keyword>
<feature type="transmembrane region" description="Helical" evidence="11">
    <location>
        <begin position="282"/>
        <end position="301"/>
    </location>
</feature>
<feature type="transmembrane region" description="Helical" evidence="11">
    <location>
        <begin position="190"/>
        <end position="217"/>
    </location>
</feature>
<evidence type="ECO:0000313" key="14">
    <source>
        <dbReference type="Proteomes" id="UP001221898"/>
    </source>
</evidence>
<dbReference type="EMBL" id="JAINUG010000180">
    <property type="protein sequence ID" value="KAJ8389594.1"/>
    <property type="molecule type" value="Genomic_DNA"/>
</dbReference>
<dbReference type="GO" id="GO:0005886">
    <property type="term" value="C:plasma membrane"/>
    <property type="evidence" value="ECO:0007669"/>
    <property type="project" value="UniProtKB-SubCell"/>
</dbReference>
<dbReference type="Gene3D" id="1.20.1070.10">
    <property type="entry name" value="Rhodopsin 7-helix transmembrane proteins"/>
    <property type="match status" value="1"/>
</dbReference>
<evidence type="ECO:0000256" key="11">
    <source>
        <dbReference type="SAM" id="Phobius"/>
    </source>
</evidence>
<comment type="subcellular location">
    <subcellularLocation>
        <location evidence="1">Cell membrane</location>
        <topology evidence="1">Multi-pass membrane protein</topology>
    </subcellularLocation>
</comment>